<sequence length="40" mass="4518">MPNEKYCPDGITFDVLDGETILETCLRNGLRIEHACEMSC</sequence>
<proteinExistence type="predicted"/>
<dbReference type="InterPro" id="IPR012675">
    <property type="entry name" value="Beta-grasp_dom_sf"/>
</dbReference>
<evidence type="ECO:0008006" key="2">
    <source>
        <dbReference type="Google" id="ProtNLM"/>
    </source>
</evidence>
<accession>A0A381YM38</accession>
<dbReference type="SUPFAM" id="SSF54292">
    <property type="entry name" value="2Fe-2S ferredoxin-like"/>
    <property type="match status" value="1"/>
</dbReference>
<reference evidence="1" key="1">
    <citation type="submission" date="2018-05" db="EMBL/GenBank/DDBJ databases">
        <authorList>
            <person name="Lanie J.A."/>
            <person name="Ng W.-L."/>
            <person name="Kazmierczak K.M."/>
            <person name="Andrzejewski T.M."/>
            <person name="Davidsen T.M."/>
            <person name="Wayne K.J."/>
            <person name="Tettelin H."/>
            <person name="Glass J.I."/>
            <person name="Rusch D."/>
            <person name="Podicherti R."/>
            <person name="Tsui H.-C.T."/>
            <person name="Winkler M.E."/>
        </authorList>
    </citation>
    <scope>NUCLEOTIDE SEQUENCE</scope>
</reference>
<gene>
    <name evidence="1" type="ORF">METZ01_LOCUS130437</name>
</gene>
<feature type="non-terminal residue" evidence="1">
    <location>
        <position position="40"/>
    </location>
</feature>
<dbReference type="AlphaFoldDB" id="A0A381YM38"/>
<name>A0A381YM38_9ZZZZ</name>
<protein>
    <recommendedName>
        <fullName evidence="2">2Fe-2S ferredoxin-type domain-containing protein</fullName>
    </recommendedName>
</protein>
<organism evidence="1">
    <name type="scientific">marine metagenome</name>
    <dbReference type="NCBI Taxonomy" id="408172"/>
    <lineage>
        <taxon>unclassified sequences</taxon>
        <taxon>metagenomes</taxon>
        <taxon>ecological metagenomes</taxon>
    </lineage>
</organism>
<evidence type="ECO:0000313" key="1">
    <source>
        <dbReference type="EMBL" id="SVA77583.1"/>
    </source>
</evidence>
<dbReference type="Gene3D" id="3.10.20.30">
    <property type="match status" value="1"/>
</dbReference>
<dbReference type="EMBL" id="UINC01018465">
    <property type="protein sequence ID" value="SVA77583.1"/>
    <property type="molecule type" value="Genomic_DNA"/>
</dbReference>
<dbReference type="InterPro" id="IPR036010">
    <property type="entry name" value="2Fe-2S_ferredoxin-like_sf"/>
</dbReference>
<dbReference type="GO" id="GO:0051536">
    <property type="term" value="F:iron-sulfur cluster binding"/>
    <property type="evidence" value="ECO:0007669"/>
    <property type="project" value="InterPro"/>
</dbReference>